<dbReference type="OrthoDB" id="1022638at2759"/>
<dbReference type="AlphaFoldDB" id="A0A1C1D2I0"/>
<protein>
    <submittedName>
        <fullName evidence="1">Uncharacterized protein</fullName>
    </submittedName>
</protein>
<dbReference type="EMBL" id="LGRB01000003">
    <property type="protein sequence ID" value="OCT54845.1"/>
    <property type="molecule type" value="Genomic_DNA"/>
</dbReference>
<reference evidence="2" key="1">
    <citation type="submission" date="2015-07" db="EMBL/GenBank/DDBJ databases">
        <authorList>
            <person name="Teixeira M.M."/>
            <person name="Souza R.C."/>
            <person name="Almeida L.G."/>
            <person name="Vicente V.A."/>
            <person name="de Hoog S."/>
            <person name="Bocca A.L."/>
            <person name="de Almeida S.R."/>
            <person name="Vasconcelos A.T."/>
            <person name="Felipe M.S."/>
        </authorList>
    </citation>
    <scope>NUCLEOTIDE SEQUENCE [LARGE SCALE GENOMIC DNA]</scope>
    <source>
        <strain evidence="2">KSF</strain>
    </source>
</reference>
<organism evidence="1 2">
    <name type="scientific">Cladophialophora carrionii</name>
    <dbReference type="NCBI Taxonomy" id="86049"/>
    <lineage>
        <taxon>Eukaryota</taxon>
        <taxon>Fungi</taxon>
        <taxon>Dikarya</taxon>
        <taxon>Ascomycota</taxon>
        <taxon>Pezizomycotina</taxon>
        <taxon>Eurotiomycetes</taxon>
        <taxon>Chaetothyriomycetidae</taxon>
        <taxon>Chaetothyriales</taxon>
        <taxon>Herpotrichiellaceae</taxon>
        <taxon>Cladophialophora</taxon>
    </lineage>
</organism>
<dbReference type="VEuPathDB" id="FungiDB:CLCR_03177"/>
<gene>
    <name evidence="1" type="ORF">CLCR_03177</name>
</gene>
<sequence length="137" mass="15545">MEMQLRLYVLADRLQAVMLSGIILCEPPIGLPAGSSMKDATRETSPETQDPEILYRTHCIPRWGERRRVHRLAFRSVTDSRGLSARSMLAKIFADMMNKYDTVVMEPTEENGSTVMSFFDPRNVLAGSRDAKRARKP</sequence>
<evidence type="ECO:0000313" key="2">
    <source>
        <dbReference type="Proteomes" id="UP000094526"/>
    </source>
</evidence>
<dbReference type="STRING" id="86049.A0A1C1D2I0"/>
<accession>A0A1C1D2I0</accession>
<comment type="caution">
    <text evidence="1">The sequence shown here is derived from an EMBL/GenBank/DDBJ whole genome shotgun (WGS) entry which is preliminary data.</text>
</comment>
<name>A0A1C1D2I0_9EURO</name>
<dbReference type="Proteomes" id="UP000094526">
    <property type="component" value="Unassembled WGS sequence"/>
</dbReference>
<evidence type="ECO:0000313" key="1">
    <source>
        <dbReference type="EMBL" id="OCT54845.1"/>
    </source>
</evidence>
<proteinExistence type="predicted"/>
<keyword evidence="2" id="KW-1185">Reference proteome</keyword>